<accession>A0A0G0G7S3</accession>
<sequence length="112" mass="13031">MGKNKYIKGPKKQHFVPKCYLSGFVDPSTPQGQEPYVWVFDRNGRTKRKKAPKNIFTENHLYTIEFKGQKDFSIEQNLSQIEGRFVSVMEVIKKKKPLTPHEHTFLCIFVAG</sequence>
<protein>
    <recommendedName>
        <fullName evidence="3">DUF4238 domain-containing protein</fullName>
    </recommendedName>
</protein>
<proteinExistence type="predicted"/>
<evidence type="ECO:0008006" key="3">
    <source>
        <dbReference type="Google" id="ProtNLM"/>
    </source>
</evidence>
<name>A0A0G0G7S3_9BACT</name>
<evidence type="ECO:0000313" key="2">
    <source>
        <dbReference type="Proteomes" id="UP000034798"/>
    </source>
</evidence>
<reference evidence="1 2" key="1">
    <citation type="journal article" date="2015" name="Nature">
        <title>rRNA introns, odd ribosomes, and small enigmatic genomes across a large radiation of phyla.</title>
        <authorList>
            <person name="Brown C.T."/>
            <person name="Hug L.A."/>
            <person name="Thomas B.C."/>
            <person name="Sharon I."/>
            <person name="Castelle C.J."/>
            <person name="Singh A."/>
            <person name="Wilkins M.J."/>
            <person name="Williams K.H."/>
            <person name="Banfield J.F."/>
        </authorList>
    </citation>
    <scope>NUCLEOTIDE SEQUENCE [LARGE SCALE GENOMIC DNA]</scope>
</reference>
<dbReference type="InterPro" id="IPR025332">
    <property type="entry name" value="DUF4238"/>
</dbReference>
<dbReference type="Proteomes" id="UP000034798">
    <property type="component" value="Unassembled WGS sequence"/>
</dbReference>
<comment type="caution">
    <text evidence="1">The sequence shown here is derived from an EMBL/GenBank/DDBJ whole genome shotgun (WGS) entry which is preliminary data.</text>
</comment>
<evidence type="ECO:0000313" key="1">
    <source>
        <dbReference type="EMBL" id="KKP87762.1"/>
    </source>
</evidence>
<dbReference type="EMBL" id="LBQZ01000037">
    <property type="protein sequence ID" value="KKP87762.1"/>
    <property type="molecule type" value="Genomic_DNA"/>
</dbReference>
<gene>
    <name evidence="1" type="ORF">UR91_C0037G0001</name>
</gene>
<organism evidence="1 2">
    <name type="scientific">Candidatus Nomurabacteria bacterium GW2011_GWC2_35_8</name>
    <dbReference type="NCBI Taxonomy" id="1618752"/>
    <lineage>
        <taxon>Bacteria</taxon>
        <taxon>Candidatus Nomuraibacteriota</taxon>
    </lineage>
</organism>
<dbReference type="AlphaFoldDB" id="A0A0G0G7S3"/>
<dbReference type="Pfam" id="PF14022">
    <property type="entry name" value="DUF4238"/>
    <property type="match status" value="1"/>
</dbReference>